<proteinExistence type="inferred from homology"/>
<dbReference type="InterPro" id="IPR001650">
    <property type="entry name" value="Helicase_C-like"/>
</dbReference>
<feature type="domain" description="EF-hand" evidence="13">
    <location>
        <begin position="508"/>
        <end position="543"/>
    </location>
</feature>
<dbReference type="GO" id="GO:0043138">
    <property type="term" value="F:3'-5' DNA helicase activity"/>
    <property type="evidence" value="ECO:0007669"/>
    <property type="project" value="UniProtKB-EC"/>
</dbReference>
<dbReference type="GO" id="GO:0016787">
    <property type="term" value="F:hydrolase activity"/>
    <property type="evidence" value="ECO:0007669"/>
    <property type="project" value="UniProtKB-KW"/>
</dbReference>
<gene>
    <name evidence="16" type="primary">RECQL2</name>
    <name evidence="16" type="ORF">SNAT2548_LOCUS17154</name>
</gene>
<keyword evidence="9" id="KW-0413">Isomerase</keyword>
<evidence type="ECO:0000256" key="1">
    <source>
        <dbReference type="ARBA" id="ARBA00005446"/>
    </source>
</evidence>
<dbReference type="Gene3D" id="1.10.10.10">
    <property type="entry name" value="Winged helix-like DNA-binding domain superfamily/Winged helix DNA-binding domain"/>
    <property type="match status" value="1"/>
</dbReference>
<keyword evidence="5" id="KW-0347">Helicase</keyword>
<comment type="catalytic activity">
    <reaction evidence="10">
        <text>Couples ATP hydrolysis with the unwinding of duplex DNA by translocating in the 3'-5' direction.</text>
        <dbReference type="EC" id="5.6.2.4"/>
    </reaction>
</comment>
<organism evidence="16 17">
    <name type="scientific">Symbiodinium natans</name>
    <dbReference type="NCBI Taxonomy" id="878477"/>
    <lineage>
        <taxon>Eukaryota</taxon>
        <taxon>Sar</taxon>
        <taxon>Alveolata</taxon>
        <taxon>Dinophyceae</taxon>
        <taxon>Suessiales</taxon>
        <taxon>Symbiodiniaceae</taxon>
        <taxon>Symbiodinium</taxon>
    </lineage>
</organism>
<dbReference type="OrthoDB" id="444465at2759"/>
<keyword evidence="2" id="KW-0479">Metal-binding</keyword>
<dbReference type="SUPFAM" id="SSF52540">
    <property type="entry name" value="P-loop containing nucleoside triphosphate hydrolases"/>
    <property type="match status" value="1"/>
</dbReference>
<evidence type="ECO:0000256" key="3">
    <source>
        <dbReference type="ARBA" id="ARBA00022741"/>
    </source>
</evidence>
<dbReference type="CDD" id="cd18794">
    <property type="entry name" value="SF2_C_RecQ"/>
    <property type="match status" value="1"/>
</dbReference>
<keyword evidence="6" id="KW-0106">Calcium</keyword>
<feature type="domain" description="EF-hand" evidence="13">
    <location>
        <begin position="48"/>
        <end position="83"/>
    </location>
</feature>
<dbReference type="AlphaFoldDB" id="A0A812NMB4"/>
<dbReference type="PROSITE" id="PS51194">
    <property type="entry name" value="HELICASE_CTER"/>
    <property type="match status" value="1"/>
</dbReference>
<evidence type="ECO:0000259" key="15">
    <source>
        <dbReference type="PROSITE" id="PS51194"/>
    </source>
</evidence>
<keyword evidence="4" id="KW-0378">Hydrolase</keyword>
<dbReference type="GO" id="GO:0005694">
    <property type="term" value="C:chromosome"/>
    <property type="evidence" value="ECO:0007669"/>
    <property type="project" value="TreeGrafter"/>
</dbReference>
<dbReference type="Gene3D" id="3.40.50.300">
    <property type="entry name" value="P-loop containing nucleotide triphosphate hydrolases"/>
    <property type="match status" value="2"/>
</dbReference>
<feature type="compositionally biased region" description="Polar residues" evidence="12">
    <location>
        <begin position="167"/>
        <end position="185"/>
    </location>
</feature>
<comment type="similarity">
    <text evidence="1">Belongs to the helicase family. RecQ subfamily.</text>
</comment>
<evidence type="ECO:0000256" key="11">
    <source>
        <dbReference type="ARBA" id="ARBA00034808"/>
    </source>
</evidence>
<dbReference type="GO" id="GO:0003677">
    <property type="term" value="F:DNA binding"/>
    <property type="evidence" value="ECO:0007669"/>
    <property type="project" value="UniProtKB-KW"/>
</dbReference>
<dbReference type="InterPro" id="IPR011992">
    <property type="entry name" value="EF-hand-dom_pair"/>
</dbReference>
<evidence type="ECO:0000256" key="8">
    <source>
        <dbReference type="ARBA" id="ARBA00023125"/>
    </source>
</evidence>
<evidence type="ECO:0000256" key="9">
    <source>
        <dbReference type="ARBA" id="ARBA00023235"/>
    </source>
</evidence>
<dbReference type="GO" id="GO:0005737">
    <property type="term" value="C:cytoplasm"/>
    <property type="evidence" value="ECO:0007669"/>
    <property type="project" value="TreeGrafter"/>
</dbReference>
<dbReference type="Pfam" id="PF16124">
    <property type="entry name" value="RecQ_Zn_bind"/>
    <property type="match status" value="1"/>
</dbReference>
<evidence type="ECO:0000256" key="6">
    <source>
        <dbReference type="ARBA" id="ARBA00022837"/>
    </source>
</evidence>
<evidence type="ECO:0000256" key="2">
    <source>
        <dbReference type="ARBA" id="ARBA00022723"/>
    </source>
</evidence>
<dbReference type="InterPro" id="IPR002048">
    <property type="entry name" value="EF_hand_dom"/>
</dbReference>
<keyword evidence="7" id="KW-0067">ATP-binding</keyword>
<evidence type="ECO:0000313" key="17">
    <source>
        <dbReference type="Proteomes" id="UP000604046"/>
    </source>
</evidence>
<dbReference type="EC" id="5.6.2.4" evidence="11"/>
<evidence type="ECO:0000259" key="14">
    <source>
        <dbReference type="PROSITE" id="PS51192"/>
    </source>
</evidence>
<dbReference type="NCBIfam" id="TIGR00614">
    <property type="entry name" value="recQ_fam"/>
    <property type="match status" value="1"/>
</dbReference>
<feature type="region of interest" description="Disordered" evidence="12">
    <location>
        <begin position="167"/>
        <end position="195"/>
    </location>
</feature>
<reference evidence="16" key="1">
    <citation type="submission" date="2021-02" db="EMBL/GenBank/DDBJ databases">
        <authorList>
            <person name="Dougan E. K."/>
            <person name="Rhodes N."/>
            <person name="Thang M."/>
            <person name="Chan C."/>
        </authorList>
    </citation>
    <scope>NUCLEOTIDE SEQUENCE</scope>
</reference>
<dbReference type="CDD" id="cd00051">
    <property type="entry name" value="EFh"/>
    <property type="match status" value="3"/>
</dbReference>
<dbReference type="Pfam" id="PF13499">
    <property type="entry name" value="EF-hand_7"/>
    <property type="match status" value="2"/>
</dbReference>
<sequence length="1155" mass="126000">MDSWNSWGPLLRKRLFSSHKTNCRDPQQWAEVVIEEFYEWISEDDCDMTRAKAEQIFQKVDVDRDGKLSFGEFVKCCKEFMGMELLEAKKEEPTAPPAAAAPPAEEAEQLENTIQPKAVEEARAPSKEAIVPRKKVADNAPRKTSTTEGSIVSRRRAGSLPNLLTRRSTGSKAATMTSITSSTQEPEIPGAHKSRMSPPLPTPGPGAYNNTVAEKVPGGSYFGTGHITVGIDNNDTAVGFAQEKTSFIKYDLNRNGTLDFQELCKLLRRGDPNLTDMEVQALFDALDKDKDGNVGFHELSEYLHPPGATFEHSTWRKKLRTAFNLSCPGPADYVGNDKALAGKRNAPRAVIPSQRRMTDHGVNSLSPGPAAYKGNHTASAFHKNAYSATFGSAPKGMDSRSESPGPGAYAQNFSVLAHQKQGPRATIGAARRALCYEGNLEPSPGPATYCTHVQHKVKGGNYFGVPGRMALPDLSYEKRQFASCDANKDGTLGVDEVYSILCKADPKISAAEAKHIFDSCDHDGDGKINFEELRDYLHPELQQQRKDSPAEDWVKQQPWTKKLRRLCEETFGVTSFRKNQEEALNAILAGRDVFLVAPTGAGKSLCFQAPPLLRGNLTVVVSPLLSLMQDQVMALQALGIRAAMLSSSDSREEQTKIRGEMKALTAKDGGDGLRILYLTPERLAKSKLVMNLLEKIYAAERLGLLAIDEAHCISQWGHDFRQDYERLAALRVQFPQTPILALTATATQTVAGDVQRCLGMTGAVELRAPTDRPNLFYAVRHRPKAAADVLAAVLSTIRIFPPGTPGLVYCITRKEAEQLRQGLAEGGVPCEFYHGDLDASARQKVHSNWVEGRIKVVVATVAFGMGINKSDVRFVVHAGLPASLHHYYQEAGRAGRDGKPALCLLLYRPSDVPRHSVMNYYKPASLRELYGAAMYCQGRECRRVQISRHFGEELPSCDRGCDICLAKGSDTVASPARKKLRVSPPMPPEALTSALQAAASSRGQEEQLTLAKLSDKVQKACKWRGEMASEAAMYVAVSLLGAGYLREEFRHSPYATNAYLVATPSADRVLEGQTQVSAEAQALSCPPDLLFGPVDAGDATSTAIAAEALRTGSAGEGARRQSLRRLRATLGRLTQCHSLTRISPAYGVLLGMGSL</sequence>
<feature type="domain" description="Helicase C-terminal" evidence="15">
    <location>
        <begin position="789"/>
        <end position="947"/>
    </location>
</feature>
<name>A0A812NMB4_9DINO</name>
<keyword evidence="3" id="KW-0547">Nucleotide-binding</keyword>
<dbReference type="InterPro" id="IPR004589">
    <property type="entry name" value="DNA_helicase_ATP-dep_RecQ"/>
</dbReference>
<feature type="domain" description="Helicase ATP-binding" evidence="14">
    <location>
        <begin position="584"/>
        <end position="764"/>
    </location>
</feature>
<keyword evidence="8" id="KW-0238">DNA-binding</keyword>
<dbReference type="GO" id="GO:0016592">
    <property type="term" value="C:mediator complex"/>
    <property type="evidence" value="ECO:0007669"/>
    <property type="project" value="TreeGrafter"/>
</dbReference>
<feature type="domain" description="EF-hand" evidence="13">
    <location>
        <begin position="274"/>
        <end position="309"/>
    </location>
</feature>
<keyword evidence="17" id="KW-1185">Reference proteome</keyword>
<dbReference type="Pfam" id="PF00271">
    <property type="entry name" value="Helicase_C"/>
    <property type="match status" value="1"/>
</dbReference>
<dbReference type="EMBL" id="CAJNDS010002102">
    <property type="protein sequence ID" value="CAE7327658.1"/>
    <property type="molecule type" value="Genomic_DNA"/>
</dbReference>
<dbReference type="Pfam" id="PF00036">
    <property type="entry name" value="EF-hand_1"/>
    <property type="match status" value="1"/>
</dbReference>
<dbReference type="PANTHER" id="PTHR13710">
    <property type="entry name" value="DNA HELICASE RECQ FAMILY MEMBER"/>
    <property type="match status" value="1"/>
</dbReference>
<evidence type="ECO:0000259" key="13">
    <source>
        <dbReference type="PROSITE" id="PS50222"/>
    </source>
</evidence>
<dbReference type="GO" id="GO:0005524">
    <property type="term" value="F:ATP binding"/>
    <property type="evidence" value="ECO:0007669"/>
    <property type="project" value="UniProtKB-KW"/>
</dbReference>
<dbReference type="Proteomes" id="UP000604046">
    <property type="component" value="Unassembled WGS sequence"/>
</dbReference>
<dbReference type="GO" id="GO:0000724">
    <property type="term" value="P:double-strand break repair via homologous recombination"/>
    <property type="evidence" value="ECO:0007669"/>
    <property type="project" value="TreeGrafter"/>
</dbReference>
<evidence type="ECO:0000256" key="5">
    <source>
        <dbReference type="ARBA" id="ARBA00022806"/>
    </source>
</evidence>
<feature type="region of interest" description="Disordered" evidence="12">
    <location>
        <begin position="120"/>
        <end position="151"/>
    </location>
</feature>
<comment type="caution">
    <text evidence="16">The sequence shown here is derived from an EMBL/GenBank/DDBJ whole genome shotgun (WGS) entry which is preliminary data.</text>
</comment>
<dbReference type="InterPro" id="IPR036388">
    <property type="entry name" value="WH-like_DNA-bd_sf"/>
</dbReference>
<evidence type="ECO:0000256" key="7">
    <source>
        <dbReference type="ARBA" id="ARBA00022840"/>
    </source>
</evidence>
<dbReference type="SMART" id="SM00054">
    <property type="entry name" value="EFh"/>
    <property type="match status" value="5"/>
</dbReference>
<dbReference type="InterPro" id="IPR027417">
    <property type="entry name" value="P-loop_NTPase"/>
</dbReference>
<evidence type="ECO:0000256" key="4">
    <source>
        <dbReference type="ARBA" id="ARBA00022801"/>
    </source>
</evidence>
<dbReference type="InterPro" id="IPR011545">
    <property type="entry name" value="DEAD/DEAH_box_helicase_dom"/>
</dbReference>
<feature type="domain" description="EF-hand" evidence="13">
    <location>
        <begin position="247"/>
        <end position="273"/>
    </location>
</feature>
<dbReference type="PANTHER" id="PTHR13710:SF105">
    <property type="entry name" value="ATP-DEPENDENT DNA HELICASE Q1"/>
    <property type="match status" value="1"/>
</dbReference>
<dbReference type="Pfam" id="PF00270">
    <property type="entry name" value="DEAD"/>
    <property type="match status" value="1"/>
</dbReference>
<dbReference type="FunFam" id="3.40.50.300:FF:000296">
    <property type="entry name" value="ATP-dependent DNA helicase RecQ"/>
    <property type="match status" value="1"/>
</dbReference>
<dbReference type="SMART" id="SM00490">
    <property type="entry name" value="HELICc"/>
    <property type="match status" value="1"/>
</dbReference>
<protein>
    <recommendedName>
        <fullName evidence="11">DNA 3'-5' helicase</fullName>
        <ecNumber evidence="11">5.6.2.4</ecNumber>
    </recommendedName>
</protein>
<dbReference type="PROSITE" id="PS51192">
    <property type="entry name" value="HELICASE_ATP_BIND_1"/>
    <property type="match status" value="1"/>
</dbReference>
<accession>A0A812NMB4</accession>
<dbReference type="GO" id="GO:0009378">
    <property type="term" value="F:four-way junction helicase activity"/>
    <property type="evidence" value="ECO:0007669"/>
    <property type="project" value="TreeGrafter"/>
</dbReference>
<dbReference type="SUPFAM" id="SSF47473">
    <property type="entry name" value="EF-hand"/>
    <property type="match status" value="2"/>
</dbReference>
<feature type="region of interest" description="Disordered" evidence="12">
    <location>
        <begin position="91"/>
        <end position="110"/>
    </location>
</feature>
<evidence type="ECO:0000256" key="10">
    <source>
        <dbReference type="ARBA" id="ARBA00034617"/>
    </source>
</evidence>
<dbReference type="InterPro" id="IPR032284">
    <property type="entry name" value="RecQ_Zn-bd"/>
</dbReference>
<evidence type="ECO:0000256" key="12">
    <source>
        <dbReference type="SAM" id="MobiDB-lite"/>
    </source>
</evidence>
<dbReference type="InterPro" id="IPR014001">
    <property type="entry name" value="Helicase_ATP-bd"/>
</dbReference>
<evidence type="ECO:0000313" key="16">
    <source>
        <dbReference type="EMBL" id="CAE7327658.1"/>
    </source>
</evidence>
<dbReference type="PROSITE" id="PS00018">
    <property type="entry name" value="EF_HAND_1"/>
    <property type="match status" value="5"/>
</dbReference>
<dbReference type="PROSITE" id="PS50222">
    <property type="entry name" value="EF_HAND_2"/>
    <property type="match status" value="4"/>
</dbReference>
<dbReference type="SMART" id="SM00487">
    <property type="entry name" value="DEXDc"/>
    <property type="match status" value="1"/>
</dbReference>
<dbReference type="Gene3D" id="1.10.238.10">
    <property type="entry name" value="EF-hand"/>
    <property type="match status" value="3"/>
</dbReference>
<dbReference type="InterPro" id="IPR018247">
    <property type="entry name" value="EF_Hand_1_Ca_BS"/>
</dbReference>
<dbReference type="GO" id="GO:0005509">
    <property type="term" value="F:calcium ion binding"/>
    <property type="evidence" value="ECO:0007669"/>
    <property type="project" value="InterPro"/>
</dbReference>